<name>A0A225DAY9_9BACT</name>
<evidence type="ECO:0000313" key="2">
    <source>
        <dbReference type="Proteomes" id="UP000214646"/>
    </source>
</evidence>
<organism evidence="1 2">
    <name type="scientific">Fimbriiglobus ruber</name>
    <dbReference type="NCBI Taxonomy" id="1908690"/>
    <lineage>
        <taxon>Bacteria</taxon>
        <taxon>Pseudomonadati</taxon>
        <taxon>Planctomycetota</taxon>
        <taxon>Planctomycetia</taxon>
        <taxon>Gemmatales</taxon>
        <taxon>Gemmataceae</taxon>
        <taxon>Fimbriiglobus</taxon>
    </lineage>
</organism>
<dbReference type="AlphaFoldDB" id="A0A225DAY9"/>
<evidence type="ECO:0000313" key="1">
    <source>
        <dbReference type="EMBL" id="OWK35708.1"/>
    </source>
</evidence>
<proteinExistence type="predicted"/>
<protein>
    <submittedName>
        <fullName evidence="1">Uncharacterized protein</fullName>
    </submittedName>
</protein>
<dbReference type="EMBL" id="NIDE01000017">
    <property type="protein sequence ID" value="OWK35708.1"/>
    <property type="molecule type" value="Genomic_DNA"/>
</dbReference>
<gene>
    <name evidence="1" type="ORF">FRUB_08271</name>
</gene>
<sequence>MIGEVNRWLVVGPTCFEELLIKLKIPRPEDSIPDRIFPKVDRAAT</sequence>
<comment type="caution">
    <text evidence="1">The sequence shown here is derived from an EMBL/GenBank/DDBJ whole genome shotgun (WGS) entry which is preliminary data.</text>
</comment>
<reference evidence="2" key="1">
    <citation type="submission" date="2017-06" db="EMBL/GenBank/DDBJ databases">
        <title>Genome analysis of Fimbriiglobus ruber SP5, the first member of the order Planctomycetales with confirmed chitinolytic capability.</title>
        <authorList>
            <person name="Ravin N.V."/>
            <person name="Rakitin A.L."/>
            <person name="Ivanova A.A."/>
            <person name="Beletsky A.V."/>
            <person name="Kulichevskaya I.S."/>
            <person name="Mardanov A.V."/>
            <person name="Dedysh S.N."/>
        </authorList>
    </citation>
    <scope>NUCLEOTIDE SEQUENCE [LARGE SCALE GENOMIC DNA]</scope>
    <source>
        <strain evidence="2">SP5</strain>
    </source>
</reference>
<dbReference type="Proteomes" id="UP000214646">
    <property type="component" value="Unassembled WGS sequence"/>
</dbReference>
<accession>A0A225DAY9</accession>
<keyword evidence="2" id="KW-1185">Reference proteome</keyword>